<keyword evidence="1" id="KW-0472">Membrane</keyword>
<dbReference type="eggNOG" id="ENOG5033UK3">
    <property type="taxonomic scope" value="Bacteria"/>
</dbReference>
<reference evidence="2 3" key="1">
    <citation type="journal article" date="2012" name="Int. J. Syst. Evol. Microbiol.">
        <title>Vibrio caribbeanicus sp. nov., isolated from the marine sponge Scleritoderma cyanea.</title>
        <authorList>
            <person name="Hoffmann M."/>
            <person name="Monday S.R."/>
            <person name="Allard M.W."/>
            <person name="Strain E.A."/>
            <person name="Whittaker P."/>
            <person name="Naum M."/>
            <person name="McCarthy P.J."/>
            <person name="Lopez J.V."/>
            <person name="Fischer M."/>
            <person name="Brown E.W."/>
        </authorList>
    </citation>
    <scope>NUCLEOTIDE SEQUENCE [LARGE SCALE GENOMIC DNA]</scope>
    <source>
        <strain evidence="2 3">ATCC BAA-2122</strain>
    </source>
</reference>
<comment type="caution">
    <text evidence="2">The sequence shown here is derived from an EMBL/GenBank/DDBJ whole genome shotgun (WGS) entry which is preliminary data.</text>
</comment>
<dbReference type="AlphaFoldDB" id="E3BN46"/>
<evidence type="ECO:0000313" key="3">
    <source>
        <dbReference type="Proteomes" id="UP000002943"/>
    </source>
</evidence>
<keyword evidence="1" id="KW-0812">Transmembrane</keyword>
<accession>E3BN46</accession>
<protein>
    <submittedName>
        <fullName evidence="2">Uncharacterized protein</fullName>
    </submittedName>
</protein>
<dbReference type="EMBL" id="AEIU01000093">
    <property type="protein sequence ID" value="EFP95518.1"/>
    <property type="molecule type" value="Genomic_DNA"/>
</dbReference>
<keyword evidence="1" id="KW-1133">Transmembrane helix</keyword>
<proteinExistence type="predicted"/>
<evidence type="ECO:0000313" key="2">
    <source>
        <dbReference type="EMBL" id="EFP95518.1"/>
    </source>
</evidence>
<organism evidence="2 3">
    <name type="scientific">Vibrio caribbeanicus ATCC BAA-2122</name>
    <dbReference type="NCBI Taxonomy" id="796620"/>
    <lineage>
        <taxon>Bacteria</taxon>
        <taxon>Pseudomonadati</taxon>
        <taxon>Pseudomonadota</taxon>
        <taxon>Gammaproteobacteria</taxon>
        <taxon>Vibrionales</taxon>
        <taxon>Vibrionaceae</taxon>
        <taxon>Vibrio</taxon>
    </lineage>
</organism>
<dbReference type="Proteomes" id="UP000002943">
    <property type="component" value="Unassembled WGS sequence"/>
</dbReference>
<keyword evidence="3" id="KW-1185">Reference proteome</keyword>
<name>E3BN46_9VIBR</name>
<feature type="transmembrane region" description="Helical" evidence="1">
    <location>
        <begin position="81"/>
        <end position="102"/>
    </location>
</feature>
<gene>
    <name evidence="2" type="ORF">VIBC2010_02628</name>
</gene>
<sequence length="302" mass="34974">MLFEGNMVKPSTYDIANVPETRIQMLDTLLASIDTDIAVSLSFVRRAQGLSFDDLERKVSGLKGSTLKRYMQQSYASIRPLHMVAAMSWVMMVPMTSFYYALKVKEYYRGMDSNAVKALYCLGRLPTKQFELYIEMVLQLMDEESKQHFRDYRERLLSSSPLLTCYEQLLPPDVLDMSAFAIDYYRSVAITVKQFRQKYQIPTEVIARVLGLSIYQYGLLEDVNKTRDFSVSVGFRAKLGFQLDSHVNFTSEMNQFPQFHQLRQFQHVRDSLTIKALSLVKTQHKKYVADILASLSKIYMKT</sequence>
<evidence type="ECO:0000256" key="1">
    <source>
        <dbReference type="SAM" id="Phobius"/>
    </source>
</evidence>